<sequence length="186" mass="20963">MGNMVASSREALREFFSLYPTFSYNPGAPSTDEFYRMCKTFGWKRDNPARESAYQSFQDALVSAFNYIYGSDANDLASWRGLCAALEISPVPTNVQDAKIAFESVHVNLVDLVDTGRTGIKVRKFASVNDLRVYTRNSGKIFPREHAYAGGMLKHLLREISGTYEGQNQASRRGSGYSRRRRSRGF</sequence>
<name>A0A5N6L231_9ROSI</name>
<dbReference type="EMBL" id="VIBQ01000070">
    <property type="protein sequence ID" value="KAB8596098.1"/>
    <property type="molecule type" value="Genomic_DNA"/>
</dbReference>
<evidence type="ECO:0000313" key="3">
    <source>
        <dbReference type="Proteomes" id="UP000327013"/>
    </source>
</evidence>
<dbReference type="PANTHER" id="PTHR38846:SF1">
    <property type="entry name" value="C3H1-TYPE DOMAIN-CONTAINING PROTEIN"/>
    <property type="match status" value="1"/>
</dbReference>
<gene>
    <name evidence="2" type="ORF">FH972_025807</name>
</gene>
<organism evidence="2 3">
    <name type="scientific">Carpinus fangiana</name>
    <dbReference type="NCBI Taxonomy" id="176857"/>
    <lineage>
        <taxon>Eukaryota</taxon>
        <taxon>Viridiplantae</taxon>
        <taxon>Streptophyta</taxon>
        <taxon>Embryophyta</taxon>
        <taxon>Tracheophyta</taxon>
        <taxon>Spermatophyta</taxon>
        <taxon>Magnoliopsida</taxon>
        <taxon>eudicotyledons</taxon>
        <taxon>Gunneridae</taxon>
        <taxon>Pentapetalae</taxon>
        <taxon>rosids</taxon>
        <taxon>fabids</taxon>
        <taxon>Fagales</taxon>
        <taxon>Betulaceae</taxon>
        <taxon>Carpinus</taxon>
    </lineage>
</organism>
<comment type="caution">
    <text evidence="2">The sequence shown here is derived from an EMBL/GenBank/DDBJ whole genome shotgun (WGS) entry which is preliminary data.</text>
</comment>
<evidence type="ECO:0000256" key="1">
    <source>
        <dbReference type="SAM" id="MobiDB-lite"/>
    </source>
</evidence>
<protein>
    <submittedName>
        <fullName evidence="2">Uncharacterized protein</fullName>
    </submittedName>
</protein>
<keyword evidence="3" id="KW-1185">Reference proteome</keyword>
<accession>A0A5N6L231</accession>
<dbReference type="Proteomes" id="UP000327013">
    <property type="component" value="Unassembled WGS sequence"/>
</dbReference>
<dbReference type="OrthoDB" id="6105938at2759"/>
<evidence type="ECO:0000313" key="2">
    <source>
        <dbReference type="EMBL" id="KAB8596098.1"/>
    </source>
</evidence>
<feature type="region of interest" description="Disordered" evidence="1">
    <location>
        <begin position="165"/>
        <end position="186"/>
    </location>
</feature>
<dbReference type="PANTHER" id="PTHR38846">
    <property type="entry name" value="C3H1-TYPE DOMAIN-CONTAINING PROTEIN"/>
    <property type="match status" value="1"/>
</dbReference>
<dbReference type="AlphaFoldDB" id="A0A5N6L231"/>
<reference evidence="2 3" key="1">
    <citation type="submission" date="2019-06" db="EMBL/GenBank/DDBJ databases">
        <title>A chromosomal-level reference genome of Carpinus fangiana (Coryloideae, Betulaceae).</title>
        <authorList>
            <person name="Yang X."/>
            <person name="Wang Z."/>
            <person name="Zhang L."/>
            <person name="Hao G."/>
            <person name="Liu J."/>
            <person name="Yang Y."/>
        </authorList>
    </citation>
    <scope>NUCLEOTIDE SEQUENCE [LARGE SCALE GENOMIC DNA]</scope>
    <source>
        <strain evidence="2">Cfa_2016G</strain>
        <tissue evidence="2">Leaf</tissue>
    </source>
</reference>
<proteinExistence type="predicted"/>